<protein>
    <submittedName>
        <fullName evidence="1">Uncharacterized protein</fullName>
    </submittedName>
</protein>
<keyword evidence="2" id="KW-1185">Reference proteome</keyword>
<name>A0A261ET29_9BIFI</name>
<proteinExistence type="predicted"/>
<accession>A0A261ET29</accession>
<sequence length="203" mass="23085">MMTHDYSPVKAIAFNGKIRVMSDYDETFVKEAKKLKGTWSPKDYFTGSSGYWSFDISDQDKVFALIEDVYHFTMDAYSYRTLVDMKDADKSARVGRTVVWSADGKTCADGVTAVDVWSTGSDPCVQKGHRYTLVKGTLYWGGPKPMQDYPDIFDQEIKDDSGRIVGGEAIDEAAISFTKIDRPPYVRRQYRRKPYVTAEERMA</sequence>
<reference evidence="1 2" key="1">
    <citation type="journal article" date="2017" name="BMC Genomics">
        <title>Comparative genomic and phylogenomic analyses of the Bifidobacteriaceae family.</title>
        <authorList>
            <person name="Lugli G.A."/>
            <person name="Milani C."/>
            <person name="Turroni F."/>
            <person name="Duranti S."/>
            <person name="Mancabelli L."/>
            <person name="Mangifesta M."/>
            <person name="Ferrario C."/>
            <person name="Modesto M."/>
            <person name="Mattarelli P."/>
            <person name="Jiri K."/>
            <person name="van Sinderen D."/>
            <person name="Ventura M."/>
        </authorList>
    </citation>
    <scope>NUCLEOTIDE SEQUENCE [LARGE SCALE GENOMIC DNA]</scope>
    <source>
        <strain evidence="1 2">DSM 22924</strain>
    </source>
</reference>
<organism evidence="1 2">
    <name type="scientific">Bombiscardovia coagulans</name>
    <dbReference type="NCBI Taxonomy" id="686666"/>
    <lineage>
        <taxon>Bacteria</taxon>
        <taxon>Bacillati</taxon>
        <taxon>Actinomycetota</taxon>
        <taxon>Actinomycetes</taxon>
        <taxon>Bifidobacteriales</taxon>
        <taxon>Bifidobacteriaceae</taxon>
        <taxon>Bombiscardovia</taxon>
    </lineage>
</organism>
<dbReference type="EMBL" id="MWWS01000004">
    <property type="protein sequence ID" value="OZG49816.1"/>
    <property type="molecule type" value="Genomic_DNA"/>
</dbReference>
<dbReference type="RefSeq" id="WP_094722385.1">
    <property type="nucleotide sequence ID" value="NZ_MWWS01000004.1"/>
</dbReference>
<comment type="caution">
    <text evidence="1">The sequence shown here is derived from an EMBL/GenBank/DDBJ whole genome shotgun (WGS) entry which is preliminary data.</text>
</comment>
<evidence type="ECO:0000313" key="2">
    <source>
        <dbReference type="Proteomes" id="UP000216004"/>
    </source>
</evidence>
<dbReference type="Proteomes" id="UP000216004">
    <property type="component" value="Unassembled WGS sequence"/>
</dbReference>
<gene>
    <name evidence="1" type="ORF">BOCO_0333</name>
</gene>
<evidence type="ECO:0000313" key="1">
    <source>
        <dbReference type="EMBL" id="OZG49816.1"/>
    </source>
</evidence>
<dbReference type="AlphaFoldDB" id="A0A261ET29"/>